<dbReference type="GO" id="GO:0005524">
    <property type="term" value="F:ATP binding"/>
    <property type="evidence" value="ECO:0007669"/>
    <property type="project" value="UniProtKB-KW"/>
</dbReference>
<keyword evidence="3" id="KW-0067">ATP-binding</keyword>
<proteinExistence type="predicted"/>
<protein>
    <submittedName>
        <fullName evidence="5">Sporulation inhibitor KipI</fullName>
    </submittedName>
</protein>
<sequence>MPPSLSDPPFQPTCAAPDVLPLGLDSFVVRFATHGGRDHPGAVQAYAQAFKEIAFDGVVEVALALASLRVVFDPARTDVGALSALLRDLAESRDWYQDGSPPPRRRWQIPVAFGPDFAPQLTEVATLTGQTTQETIRTLTNTDLRVLAIGFAPGQPYIGLLPPVWDFPRQSDLTPEVPAGALTAALRQLVLFANPSPTGWRQVGLTAFRPFLADRNTAFLLDAGDALCFRAVSDAEMHSLLADNRDGRGGARCEILS</sequence>
<keyword evidence="2" id="KW-0378">Hydrolase</keyword>
<dbReference type="GO" id="GO:0016787">
    <property type="term" value="F:hydrolase activity"/>
    <property type="evidence" value="ECO:0007669"/>
    <property type="project" value="UniProtKB-KW"/>
</dbReference>
<dbReference type="PANTHER" id="PTHR34698">
    <property type="entry name" value="5-OXOPROLINASE SUBUNIT B"/>
    <property type="match status" value="1"/>
</dbReference>
<dbReference type="Gene3D" id="2.40.100.10">
    <property type="entry name" value="Cyclophilin-like"/>
    <property type="match status" value="1"/>
</dbReference>
<dbReference type="InterPro" id="IPR010016">
    <property type="entry name" value="PxpB"/>
</dbReference>
<keyword evidence="1" id="KW-0547">Nucleotide-binding</keyword>
<reference evidence="5 6" key="1">
    <citation type="submission" date="2015-09" db="EMBL/GenBank/DDBJ databases">
        <authorList>
            <consortium name="Swine Surveillance"/>
        </authorList>
    </citation>
    <scope>NUCLEOTIDE SEQUENCE [LARGE SCALE GENOMIC DNA]</scope>
    <source>
        <strain evidence="5 6">CECT 7557</strain>
    </source>
</reference>
<dbReference type="SUPFAM" id="SSF50891">
    <property type="entry name" value="Cyclophilin-like"/>
    <property type="match status" value="1"/>
</dbReference>
<evidence type="ECO:0000259" key="4">
    <source>
        <dbReference type="SMART" id="SM00796"/>
    </source>
</evidence>
<dbReference type="Gene3D" id="3.30.1360.40">
    <property type="match status" value="1"/>
</dbReference>
<dbReference type="Pfam" id="PF02682">
    <property type="entry name" value="CT_C_D"/>
    <property type="match status" value="1"/>
</dbReference>
<accession>A0A0P1G1F7</accession>
<organism evidence="5 6">
    <name type="scientific">Tritonibacter multivorans</name>
    <dbReference type="NCBI Taxonomy" id="928856"/>
    <lineage>
        <taxon>Bacteria</taxon>
        <taxon>Pseudomonadati</taxon>
        <taxon>Pseudomonadota</taxon>
        <taxon>Alphaproteobacteria</taxon>
        <taxon>Rhodobacterales</taxon>
        <taxon>Paracoccaceae</taxon>
        <taxon>Tritonibacter</taxon>
    </lineage>
</organism>
<dbReference type="EMBL" id="CYSD01000012">
    <property type="protein sequence ID" value="CUH75384.1"/>
    <property type="molecule type" value="Genomic_DNA"/>
</dbReference>
<evidence type="ECO:0000256" key="2">
    <source>
        <dbReference type="ARBA" id="ARBA00022801"/>
    </source>
</evidence>
<dbReference type="STRING" id="928856.SAMN04488049_103424"/>
<dbReference type="SUPFAM" id="SSF160467">
    <property type="entry name" value="PH0987 N-terminal domain-like"/>
    <property type="match status" value="1"/>
</dbReference>
<keyword evidence="6" id="KW-1185">Reference proteome</keyword>
<dbReference type="PANTHER" id="PTHR34698:SF2">
    <property type="entry name" value="5-OXOPROLINASE SUBUNIT B"/>
    <property type="match status" value="1"/>
</dbReference>
<dbReference type="AlphaFoldDB" id="A0A0P1G1F7"/>
<name>A0A0P1G1F7_9RHOB</name>
<dbReference type="SMART" id="SM00796">
    <property type="entry name" value="AHS1"/>
    <property type="match status" value="1"/>
</dbReference>
<evidence type="ECO:0000256" key="1">
    <source>
        <dbReference type="ARBA" id="ARBA00022741"/>
    </source>
</evidence>
<dbReference type="RefSeq" id="WP_058288504.1">
    <property type="nucleotide sequence ID" value="NZ_CYSD01000012.1"/>
</dbReference>
<evidence type="ECO:0000313" key="5">
    <source>
        <dbReference type="EMBL" id="CUH75384.1"/>
    </source>
</evidence>
<feature type="domain" description="Carboxyltransferase" evidence="4">
    <location>
        <begin position="17"/>
        <end position="221"/>
    </location>
</feature>
<gene>
    <name evidence="5" type="primary">kipI</name>
    <name evidence="5" type="ORF">TRM7557_00360</name>
</gene>
<evidence type="ECO:0000313" key="6">
    <source>
        <dbReference type="Proteomes" id="UP000052022"/>
    </source>
</evidence>
<dbReference type="InterPro" id="IPR003833">
    <property type="entry name" value="CT_C_D"/>
</dbReference>
<evidence type="ECO:0000256" key="3">
    <source>
        <dbReference type="ARBA" id="ARBA00022840"/>
    </source>
</evidence>
<dbReference type="InterPro" id="IPR029000">
    <property type="entry name" value="Cyclophilin-like_dom_sf"/>
</dbReference>
<dbReference type="Proteomes" id="UP000052022">
    <property type="component" value="Unassembled WGS sequence"/>
</dbReference>
<dbReference type="OrthoDB" id="9778567at2"/>